<dbReference type="PANTHER" id="PTHR47951:SF7">
    <property type="entry name" value="FLAVONOID 3',5'-HYDROXYLASE-LIKE ISOFORM X1"/>
    <property type="match status" value="1"/>
</dbReference>
<evidence type="ECO:0000313" key="1">
    <source>
        <dbReference type="EMBL" id="JAP18897.1"/>
    </source>
</evidence>
<accession>A0A0V0HEL0</accession>
<sequence length="95" mass="10884">MLARFDLQGIQKDAEALLKSVESIFDPAINEHLKMLSDRREGEIQGNEKKDFIQILLELMEQKDIGVSLDLVKIKAILVVSYMVPLSFLYRCSSR</sequence>
<name>A0A0V0HEL0_SOLCH</name>
<dbReference type="EMBL" id="GEDG01020716">
    <property type="protein sequence ID" value="JAP18897.1"/>
    <property type="molecule type" value="Transcribed_RNA"/>
</dbReference>
<reference evidence="1" key="1">
    <citation type="submission" date="2015-12" db="EMBL/GenBank/DDBJ databases">
        <title>Gene expression during late stages of embryo sac development: a critical building block for successful pollen-pistil interactions.</title>
        <authorList>
            <person name="Liu Y."/>
            <person name="Joly V."/>
            <person name="Sabar M."/>
            <person name="Matton D.P."/>
        </authorList>
    </citation>
    <scope>NUCLEOTIDE SEQUENCE</scope>
</reference>
<dbReference type="AlphaFoldDB" id="A0A0V0HEL0"/>
<protein>
    <submittedName>
        <fullName evidence="1">Putative ovule protein</fullName>
    </submittedName>
</protein>
<organism evidence="1">
    <name type="scientific">Solanum chacoense</name>
    <name type="common">Chaco potato</name>
    <dbReference type="NCBI Taxonomy" id="4108"/>
    <lineage>
        <taxon>Eukaryota</taxon>
        <taxon>Viridiplantae</taxon>
        <taxon>Streptophyta</taxon>
        <taxon>Embryophyta</taxon>
        <taxon>Tracheophyta</taxon>
        <taxon>Spermatophyta</taxon>
        <taxon>Magnoliopsida</taxon>
        <taxon>eudicotyledons</taxon>
        <taxon>Gunneridae</taxon>
        <taxon>Pentapetalae</taxon>
        <taxon>asterids</taxon>
        <taxon>lamiids</taxon>
        <taxon>Solanales</taxon>
        <taxon>Solanaceae</taxon>
        <taxon>Solanoideae</taxon>
        <taxon>Solaneae</taxon>
        <taxon>Solanum</taxon>
    </lineage>
</organism>
<dbReference type="PANTHER" id="PTHR47951">
    <property type="entry name" value="OS08G0547900 PROTEIN"/>
    <property type="match status" value="1"/>
</dbReference>
<proteinExistence type="predicted"/>